<organism evidence="2 3">
    <name type="scientific">Amycolatopsis halotolerans</name>
    <dbReference type="NCBI Taxonomy" id="330083"/>
    <lineage>
        <taxon>Bacteria</taxon>
        <taxon>Bacillati</taxon>
        <taxon>Actinomycetota</taxon>
        <taxon>Actinomycetes</taxon>
        <taxon>Pseudonocardiales</taxon>
        <taxon>Pseudonocardiaceae</taxon>
        <taxon>Amycolatopsis</taxon>
    </lineage>
</organism>
<proteinExistence type="predicted"/>
<sequence>MVEPLPTPSGDVVLPGAWAAQLAAALRQLAECGVRLTPELTATAVVCRAVARDRASLSTVGYPKPEVVAVHQTDRSFKGEITTAESAEMLSCSSESVRQRVASGALPGRKAGKTWLIDRKAVEALRK</sequence>
<name>A0ABV7QE16_9PSEU</name>
<comment type="caution">
    <text evidence="2">The sequence shown here is derived from an EMBL/GenBank/DDBJ whole genome shotgun (WGS) entry which is preliminary data.</text>
</comment>
<evidence type="ECO:0000259" key="1">
    <source>
        <dbReference type="Pfam" id="PF12728"/>
    </source>
</evidence>
<gene>
    <name evidence="2" type="ORF">ACFORO_10455</name>
</gene>
<accession>A0ABV7QE16</accession>
<feature type="domain" description="Helix-turn-helix" evidence="1">
    <location>
        <begin position="82"/>
        <end position="125"/>
    </location>
</feature>
<keyword evidence="3" id="KW-1185">Reference proteome</keyword>
<protein>
    <submittedName>
        <fullName evidence="2">Helix-turn-helix domain-containing protein</fullName>
    </submittedName>
</protein>
<evidence type="ECO:0000313" key="2">
    <source>
        <dbReference type="EMBL" id="MFC3510583.1"/>
    </source>
</evidence>
<dbReference type="Proteomes" id="UP001595764">
    <property type="component" value="Unassembled WGS sequence"/>
</dbReference>
<reference evidence="3" key="1">
    <citation type="journal article" date="2019" name="Int. J. Syst. Evol. Microbiol.">
        <title>The Global Catalogue of Microorganisms (GCM) 10K type strain sequencing project: providing services to taxonomists for standard genome sequencing and annotation.</title>
        <authorList>
            <consortium name="The Broad Institute Genomics Platform"/>
            <consortium name="The Broad Institute Genome Sequencing Center for Infectious Disease"/>
            <person name="Wu L."/>
            <person name="Ma J."/>
        </authorList>
    </citation>
    <scope>NUCLEOTIDE SEQUENCE [LARGE SCALE GENOMIC DNA]</scope>
    <source>
        <strain evidence="3">CGMCC 4.7682</strain>
    </source>
</reference>
<dbReference type="RefSeq" id="WP_377868677.1">
    <property type="nucleotide sequence ID" value="NZ_JBHMAY010000007.1"/>
</dbReference>
<dbReference type="InterPro" id="IPR041657">
    <property type="entry name" value="HTH_17"/>
</dbReference>
<evidence type="ECO:0000313" key="3">
    <source>
        <dbReference type="Proteomes" id="UP001595764"/>
    </source>
</evidence>
<dbReference type="EMBL" id="JBHRWI010000015">
    <property type="protein sequence ID" value="MFC3510583.1"/>
    <property type="molecule type" value="Genomic_DNA"/>
</dbReference>
<dbReference type="Pfam" id="PF12728">
    <property type="entry name" value="HTH_17"/>
    <property type="match status" value="1"/>
</dbReference>